<feature type="transmembrane region" description="Helical" evidence="5">
    <location>
        <begin position="409"/>
        <end position="430"/>
    </location>
</feature>
<evidence type="ECO:0000256" key="4">
    <source>
        <dbReference type="ARBA" id="ARBA00023136"/>
    </source>
</evidence>
<evidence type="ECO:0000256" key="2">
    <source>
        <dbReference type="ARBA" id="ARBA00022692"/>
    </source>
</evidence>
<evidence type="ECO:0000313" key="9">
    <source>
        <dbReference type="WBParaSite" id="SMUV_0000367501-mRNA-1"/>
    </source>
</evidence>
<feature type="signal peptide" evidence="6">
    <location>
        <begin position="1"/>
        <end position="22"/>
    </location>
</feature>
<evidence type="ECO:0000256" key="3">
    <source>
        <dbReference type="ARBA" id="ARBA00022989"/>
    </source>
</evidence>
<dbReference type="InterPro" id="IPR036259">
    <property type="entry name" value="MFS_trans_sf"/>
</dbReference>
<dbReference type="GO" id="GO:0015149">
    <property type="term" value="F:hexose transmembrane transporter activity"/>
    <property type="evidence" value="ECO:0007669"/>
    <property type="project" value="TreeGrafter"/>
</dbReference>
<feature type="transmembrane region" description="Helical" evidence="5">
    <location>
        <begin position="256"/>
        <end position="274"/>
    </location>
</feature>
<dbReference type="PROSITE" id="PS50850">
    <property type="entry name" value="MFS"/>
    <property type="match status" value="1"/>
</dbReference>
<sequence>MITRFNVLKLFGICSLLTLTTNFPSGFTNSSVNTAVKELHVIKEIKTYSYQKGVVKGWQLTEVCESLVRSATLNCWFVSQIFGAIFAPFLTDHYGRKVAYHVASLVMLMSTAFQYFAVIYYIPEIFIIGRSFCAFCSPLSDAALIMYLQECSPAHLRGAFSFMCEIGYGLMCLLGMILGMRAVLGYKLSLLIGFSLIPQVFLTIFLVFIPETPKYLMITRNDRVRALKSLEFFQGKKSDTIRSSINVLTTWHLRQAVILTLFILVLSLPFYPVLQSSTYFSSIAEFSSMILMLLLTVSSVIGTTFVDRYPRRTLLFIFGILSTVFLTLFSVTASLSGVLWWMKYASLILAFVKSFCRMVVGPMTWFLGLELVGQKHRATVFCFCFAVCNILIAITNFASVPLFEHVGPLTFIPLYVVPSVLALVYLYIYLPETWNREIYQIVKSLRSRSMNATVNYENRSTYKV</sequence>
<feature type="transmembrane region" description="Helical" evidence="5">
    <location>
        <begin position="71"/>
        <end position="91"/>
    </location>
</feature>
<dbReference type="Proteomes" id="UP000046393">
    <property type="component" value="Unplaced"/>
</dbReference>
<keyword evidence="4 5" id="KW-0472">Membrane</keyword>
<evidence type="ECO:0000256" key="1">
    <source>
        <dbReference type="ARBA" id="ARBA00004141"/>
    </source>
</evidence>
<keyword evidence="2 5" id="KW-0812">Transmembrane</keyword>
<dbReference type="WBParaSite" id="SMUV_0000367501-mRNA-1">
    <property type="protein sequence ID" value="SMUV_0000367501-mRNA-1"/>
    <property type="gene ID" value="SMUV_0000367501"/>
</dbReference>
<dbReference type="GO" id="GO:0016020">
    <property type="term" value="C:membrane"/>
    <property type="evidence" value="ECO:0007669"/>
    <property type="project" value="UniProtKB-SubCell"/>
</dbReference>
<keyword evidence="6" id="KW-0732">Signal</keyword>
<evidence type="ECO:0000256" key="5">
    <source>
        <dbReference type="SAM" id="Phobius"/>
    </source>
</evidence>
<feature type="chain" id="PRO_5005893062" evidence="6">
    <location>
        <begin position="23"/>
        <end position="464"/>
    </location>
</feature>
<dbReference type="SUPFAM" id="SSF103473">
    <property type="entry name" value="MFS general substrate transporter"/>
    <property type="match status" value="1"/>
</dbReference>
<feature type="transmembrane region" description="Helical" evidence="5">
    <location>
        <begin position="313"/>
        <end position="341"/>
    </location>
</feature>
<dbReference type="PANTHER" id="PTHR23503">
    <property type="entry name" value="SOLUTE CARRIER FAMILY 2"/>
    <property type="match status" value="1"/>
</dbReference>
<comment type="subcellular location">
    <subcellularLocation>
        <location evidence="1">Membrane</location>
        <topology evidence="1">Multi-pass membrane protein</topology>
    </subcellularLocation>
</comment>
<dbReference type="InterPro" id="IPR005828">
    <property type="entry name" value="MFS_sugar_transport-like"/>
</dbReference>
<dbReference type="InterPro" id="IPR020846">
    <property type="entry name" value="MFS_dom"/>
</dbReference>
<organism evidence="8 9">
    <name type="scientific">Syphacia muris</name>
    <dbReference type="NCBI Taxonomy" id="451379"/>
    <lineage>
        <taxon>Eukaryota</taxon>
        <taxon>Metazoa</taxon>
        <taxon>Ecdysozoa</taxon>
        <taxon>Nematoda</taxon>
        <taxon>Chromadorea</taxon>
        <taxon>Rhabditida</taxon>
        <taxon>Spirurina</taxon>
        <taxon>Oxyuridomorpha</taxon>
        <taxon>Oxyuroidea</taxon>
        <taxon>Oxyuridae</taxon>
        <taxon>Syphacia</taxon>
    </lineage>
</organism>
<proteinExistence type="predicted"/>
<dbReference type="AlphaFoldDB" id="A0A0N5AH40"/>
<feature type="transmembrane region" description="Helical" evidence="5">
    <location>
        <begin position="286"/>
        <end position="306"/>
    </location>
</feature>
<reference evidence="9" key="1">
    <citation type="submission" date="2017-02" db="UniProtKB">
        <authorList>
            <consortium name="WormBaseParasite"/>
        </authorList>
    </citation>
    <scope>IDENTIFICATION</scope>
</reference>
<feature type="transmembrane region" description="Helical" evidence="5">
    <location>
        <begin position="190"/>
        <end position="209"/>
    </location>
</feature>
<keyword evidence="8" id="KW-1185">Reference proteome</keyword>
<feature type="domain" description="Major facilitator superfamily (MFS) profile" evidence="7">
    <location>
        <begin position="1"/>
        <end position="434"/>
    </location>
</feature>
<feature type="transmembrane region" description="Helical" evidence="5">
    <location>
        <begin position="380"/>
        <end position="403"/>
    </location>
</feature>
<evidence type="ECO:0000256" key="6">
    <source>
        <dbReference type="SAM" id="SignalP"/>
    </source>
</evidence>
<feature type="transmembrane region" description="Helical" evidence="5">
    <location>
        <begin position="160"/>
        <end position="184"/>
    </location>
</feature>
<feature type="transmembrane region" description="Helical" evidence="5">
    <location>
        <begin position="347"/>
        <end position="368"/>
    </location>
</feature>
<dbReference type="Pfam" id="PF00083">
    <property type="entry name" value="Sugar_tr"/>
    <property type="match status" value="1"/>
</dbReference>
<evidence type="ECO:0000313" key="8">
    <source>
        <dbReference type="Proteomes" id="UP000046393"/>
    </source>
</evidence>
<accession>A0A0N5AH40</accession>
<feature type="transmembrane region" description="Helical" evidence="5">
    <location>
        <begin position="98"/>
        <end position="122"/>
    </location>
</feature>
<evidence type="ECO:0000259" key="7">
    <source>
        <dbReference type="PROSITE" id="PS50850"/>
    </source>
</evidence>
<protein>
    <submittedName>
        <fullName evidence="9">MFS domain-containing protein</fullName>
    </submittedName>
</protein>
<name>A0A0N5AH40_9BILA</name>
<dbReference type="PANTHER" id="PTHR23503:SF46">
    <property type="entry name" value="MAJOR FACILITATOR SUPERFAMILY (MFS) PROFILE DOMAIN-CONTAINING PROTEIN"/>
    <property type="match status" value="1"/>
</dbReference>
<dbReference type="STRING" id="451379.A0A0N5AH40"/>
<dbReference type="Gene3D" id="1.20.1250.20">
    <property type="entry name" value="MFS general substrate transporter like domains"/>
    <property type="match status" value="1"/>
</dbReference>
<dbReference type="InterPro" id="IPR045263">
    <property type="entry name" value="GLUT"/>
</dbReference>
<keyword evidence="3 5" id="KW-1133">Transmembrane helix</keyword>